<dbReference type="PANTHER" id="PTHR13168:SF0">
    <property type="entry name" value="C-MYC-BINDING PROTEIN"/>
    <property type="match status" value="1"/>
</dbReference>
<evidence type="ECO:0000313" key="5">
    <source>
        <dbReference type="EMBL" id="OXU31358.1"/>
    </source>
</evidence>
<keyword evidence="6" id="KW-1185">Reference proteome</keyword>
<dbReference type="GO" id="GO:0005634">
    <property type="term" value="C:nucleus"/>
    <property type="evidence" value="ECO:0007669"/>
    <property type="project" value="UniProtKB-SubCell"/>
</dbReference>
<feature type="coiled-coil region" evidence="4">
    <location>
        <begin position="72"/>
        <end position="99"/>
    </location>
</feature>
<evidence type="ECO:0000256" key="1">
    <source>
        <dbReference type="ARBA" id="ARBA00004123"/>
    </source>
</evidence>
<dbReference type="GO" id="GO:0003713">
    <property type="term" value="F:transcription coactivator activity"/>
    <property type="evidence" value="ECO:0007669"/>
    <property type="project" value="InterPro"/>
</dbReference>
<dbReference type="InterPro" id="IPR026060">
    <property type="entry name" value="AMY1"/>
</dbReference>
<comment type="subcellular location">
    <subcellularLocation>
        <location evidence="1">Nucleus</location>
    </subcellularLocation>
</comment>
<dbReference type="STRING" id="543379.A0A232FLM7"/>
<proteinExistence type="inferred from homology"/>
<accession>A0A232FLM7</accession>
<evidence type="ECO:0000256" key="3">
    <source>
        <dbReference type="ARBA" id="ARBA00023242"/>
    </source>
</evidence>
<dbReference type="Proteomes" id="UP000215335">
    <property type="component" value="Unassembled WGS sequence"/>
</dbReference>
<organism evidence="5 6">
    <name type="scientific">Trichomalopsis sarcophagae</name>
    <dbReference type="NCBI Taxonomy" id="543379"/>
    <lineage>
        <taxon>Eukaryota</taxon>
        <taxon>Metazoa</taxon>
        <taxon>Ecdysozoa</taxon>
        <taxon>Arthropoda</taxon>
        <taxon>Hexapoda</taxon>
        <taxon>Insecta</taxon>
        <taxon>Pterygota</taxon>
        <taxon>Neoptera</taxon>
        <taxon>Endopterygota</taxon>
        <taxon>Hymenoptera</taxon>
        <taxon>Apocrita</taxon>
        <taxon>Proctotrupomorpha</taxon>
        <taxon>Chalcidoidea</taxon>
        <taxon>Pteromalidae</taxon>
        <taxon>Pteromalinae</taxon>
        <taxon>Trichomalopsis</taxon>
    </lineage>
</organism>
<reference evidence="5 6" key="1">
    <citation type="journal article" date="2017" name="Curr. Biol.">
        <title>The Evolution of Venom by Co-option of Single-Copy Genes.</title>
        <authorList>
            <person name="Martinson E.O."/>
            <person name="Mrinalini"/>
            <person name="Kelkar Y.D."/>
            <person name="Chang C.H."/>
            <person name="Werren J.H."/>
        </authorList>
    </citation>
    <scope>NUCLEOTIDE SEQUENCE [LARGE SCALE GENOMIC DNA]</scope>
    <source>
        <strain evidence="5 6">Alberta</strain>
        <tissue evidence="5">Whole body</tissue>
    </source>
</reference>
<keyword evidence="3" id="KW-0539">Nucleus</keyword>
<comment type="caution">
    <text evidence="5">The sequence shown here is derived from an EMBL/GenBank/DDBJ whole genome shotgun (WGS) entry which is preliminary data.</text>
</comment>
<keyword evidence="4" id="KW-0175">Coiled coil</keyword>
<comment type="similarity">
    <text evidence="2">Belongs to the AMY1 family.</text>
</comment>
<dbReference type="EMBL" id="NNAY01000065">
    <property type="protein sequence ID" value="OXU31358.1"/>
    <property type="molecule type" value="Genomic_DNA"/>
</dbReference>
<evidence type="ECO:0000256" key="4">
    <source>
        <dbReference type="SAM" id="Coils"/>
    </source>
</evidence>
<evidence type="ECO:0000313" key="6">
    <source>
        <dbReference type="Proteomes" id="UP000215335"/>
    </source>
</evidence>
<dbReference type="PANTHER" id="PTHR13168">
    <property type="entry name" value="ASSOCIATE OF C-MYC AMY-1"/>
    <property type="match status" value="1"/>
</dbReference>
<dbReference type="AlphaFoldDB" id="A0A232FLM7"/>
<name>A0A232FLM7_9HYME</name>
<sequence length="102" mass="11692">MKMSSISTTVKPNEVKREEFRKYLEHHGVMDALTTVLVSLYEENERPDDALEYIRKHFAVNDVLKPDSASEVESLKRDLAEAKSQIAELQEKLNKKESENAA</sequence>
<dbReference type="PRINTS" id="PR02028">
    <property type="entry name" value="CMYCBINDINGP"/>
</dbReference>
<dbReference type="OrthoDB" id="524165at2759"/>
<evidence type="ECO:0008006" key="7">
    <source>
        <dbReference type="Google" id="ProtNLM"/>
    </source>
</evidence>
<gene>
    <name evidence="5" type="ORF">TSAR_014931</name>
</gene>
<evidence type="ECO:0000256" key="2">
    <source>
        <dbReference type="ARBA" id="ARBA00009389"/>
    </source>
</evidence>
<protein>
    <recommendedName>
        <fullName evidence="7">c-Myc-binding protein</fullName>
    </recommendedName>
</protein>